<dbReference type="FunFam" id="3.30.70.1660:FF:000002">
    <property type="entry name" value="Peptide chain release factor 1"/>
    <property type="match status" value="1"/>
</dbReference>
<dbReference type="PROSITE" id="PS00745">
    <property type="entry name" value="RF_PROK_I"/>
    <property type="match status" value="1"/>
</dbReference>
<dbReference type="SMART" id="SM00937">
    <property type="entry name" value="PCRF"/>
    <property type="match status" value="1"/>
</dbReference>
<dbReference type="PANTHER" id="PTHR43804:SF7">
    <property type="entry name" value="LD18447P"/>
    <property type="match status" value="1"/>
</dbReference>
<dbReference type="RefSeq" id="WP_188707382.1">
    <property type="nucleotide sequence ID" value="NZ_BMIG01000003.1"/>
</dbReference>
<dbReference type="NCBIfam" id="NF001859">
    <property type="entry name" value="PRK00591.1"/>
    <property type="match status" value="1"/>
</dbReference>
<dbReference type="NCBIfam" id="TIGR00019">
    <property type="entry name" value="prfA"/>
    <property type="match status" value="1"/>
</dbReference>
<evidence type="ECO:0000256" key="8">
    <source>
        <dbReference type="NCBIfam" id="TIGR00019"/>
    </source>
</evidence>
<keyword evidence="5 7" id="KW-0963">Cytoplasm</keyword>
<dbReference type="Proteomes" id="UP000620596">
    <property type="component" value="Unassembled WGS sequence"/>
</dbReference>
<dbReference type="Pfam" id="PF00472">
    <property type="entry name" value="RF-1"/>
    <property type="match status" value="1"/>
</dbReference>
<feature type="modified residue" description="N5-methylglutamine" evidence="7">
    <location>
        <position position="245"/>
    </location>
</feature>
<dbReference type="InterPro" id="IPR045853">
    <property type="entry name" value="Pep_chain_release_fac_I_sf"/>
</dbReference>
<feature type="domain" description="Prokaryotic-type class I peptide chain release factors" evidence="9">
    <location>
        <begin position="238"/>
        <end position="254"/>
    </location>
</feature>
<dbReference type="InterPro" id="IPR005139">
    <property type="entry name" value="PCRF"/>
</dbReference>
<evidence type="ECO:0000259" key="9">
    <source>
        <dbReference type="PROSITE" id="PS00745"/>
    </source>
</evidence>
<name>A0A916WF26_9BURK</name>
<evidence type="ECO:0000256" key="1">
    <source>
        <dbReference type="ARBA" id="ARBA00002986"/>
    </source>
</evidence>
<proteinExistence type="inferred from homology"/>
<comment type="subcellular location">
    <subcellularLocation>
        <location evidence="2 7">Cytoplasm</location>
    </subcellularLocation>
</comment>
<dbReference type="GO" id="GO:0005829">
    <property type="term" value="C:cytosol"/>
    <property type="evidence" value="ECO:0007669"/>
    <property type="project" value="UniProtKB-ARBA"/>
</dbReference>
<keyword evidence="4 7" id="KW-0488">Methylation</keyword>
<evidence type="ECO:0000256" key="3">
    <source>
        <dbReference type="ARBA" id="ARBA00010835"/>
    </source>
</evidence>
<dbReference type="InterPro" id="IPR004373">
    <property type="entry name" value="RF-1"/>
</dbReference>
<sequence>MKPFLRQTLDRQIFRLHELDALLSASDVVSNMERFRSLTREHAELSIVVGQYQRMTAREADLAGAQTLLAEAKDDPEMAAMAEEEIAVAQADITSLDDELQLMLIPKDPDDARPAFIEIRAGTGGDESALFAGDLLRMYSRFAERKRWTVEIISESPSELGGYKEVVIRVDGANDALGVGVYGKLRFESGGHRVQRVPVTETQGRIHTSACTVAVLPEPDEAVAIQINPSDLRIDTYRASGAGGQHINKTDSAVRITHLPTGIVAECQDGRSQHSNKAQALKVLTARIHEKDRSERAAKDAATRKGLIGSGDRSDRIRTYNFPQGRLTDHRINLTLYKLLSIMEGDMDDVVTALQVARGAELLAELESASNA</sequence>
<reference evidence="10" key="2">
    <citation type="submission" date="2020-09" db="EMBL/GenBank/DDBJ databases">
        <authorList>
            <person name="Sun Q."/>
            <person name="Zhou Y."/>
        </authorList>
    </citation>
    <scope>NUCLEOTIDE SEQUENCE</scope>
    <source>
        <strain evidence="10">CGMCC 1.15322</strain>
    </source>
</reference>
<evidence type="ECO:0000256" key="7">
    <source>
        <dbReference type="HAMAP-Rule" id="MF_00093"/>
    </source>
</evidence>
<dbReference type="InterPro" id="IPR000352">
    <property type="entry name" value="Pep_chain_release_fac_I"/>
</dbReference>
<dbReference type="Gene3D" id="3.30.160.20">
    <property type="match status" value="1"/>
</dbReference>
<evidence type="ECO:0000313" key="11">
    <source>
        <dbReference type="Proteomes" id="UP000620596"/>
    </source>
</evidence>
<dbReference type="EMBL" id="BMIG01000003">
    <property type="protein sequence ID" value="GGA92164.1"/>
    <property type="molecule type" value="Genomic_DNA"/>
</dbReference>
<protein>
    <recommendedName>
        <fullName evidence="7 8">Peptide chain release factor 1</fullName>
        <shortName evidence="7">RF-1</shortName>
    </recommendedName>
</protein>
<keyword evidence="11" id="KW-1185">Reference proteome</keyword>
<comment type="function">
    <text evidence="1 7">Peptide chain release factor 1 directs the termination of translation in response to the peptide chain termination codons UAG and UAA.</text>
</comment>
<comment type="caution">
    <text evidence="10">The sequence shown here is derived from an EMBL/GenBank/DDBJ whole genome shotgun (WGS) entry which is preliminary data.</text>
</comment>
<dbReference type="AlphaFoldDB" id="A0A916WF26"/>
<dbReference type="HAMAP" id="MF_00093">
    <property type="entry name" value="Rel_fac_1"/>
    <property type="match status" value="1"/>
</dbReference>
<dbReference type="Gene3D" id="3.30.70.1660">
    <property type="match status" value="1"/>
</dbReference>
<dbReference type="PANTHER" id="PTHR43804">
    <property type="entry name" value="LD18447P"/>
    <property type="match status" value="1"/>
</dbReference>
<gene>
    <name evidence="7 10" type="primary">prfA</name>
    <name evidence="10" type="ORF">GCM10011496_11450</name>
</gene>
<reference evidence="10" key="1">
    <citation type="journal article" date="2014" name="Int. J. Syst. Evol. Microbiol.">
        <title>Complete genome sequence of Corynebacterium casei LMG S-19264T (=DSM 44701T), isolated from a smear-ripened cheese.</title>
        <authorList>
            <consortium name="US DOE Joint Genome Institute (JGI-PGF)"/>
            <person name="Walter F."/>
            <person name="Albersmeier A."/>
            <person name="Kalinowski J."/>
            <person name="Ruckert C."/>
        </authorList>
    </citation>
    <scope>NUCLEOTIDE SEQUENCE</scope>
    <source>
        <strain evidence="10">CGMCC 1.15322</strain>
    </source>
</reference>
<evidence type="ECO:0000256" key="6">
    <source>
        <dbReference type="ARBA" id="ARBA00022917"/>
    </source>
</evidence>
<organism evidence="10 11">
    <name type="scientific">Polaromonas eurypsychrophila</name>
    <dbReference type="NCBI Taxonomy" id="1614635"/>
    <lineage>
        <taxon>Bacteria</taxon>
        <taxon>Pseudomonadati</taxon>
        <taxon>Pseudomonadota</taxon>
        <taxon>Betaproteobacteria</taxon>
        <taxon>Burkholderiales</taxon>
        <taxon>Comamonadaceae</taxon>
        <taxon>Polaromonas</taxon>
    </lineage>
</organism>
<dbReference type="GO" id="GO:0016149">
    <property type="term" value="F:translation release factor activity, codon specific"/>
    <property type="evidence" value="ECO:0007669"/>
    <property type="project" value="UniProtKB-UniRule"/>
</dbReference>
<dbReference type="FunFam" id="3.30.160.20:FF:000004">
    <property type="entry name" value="Peptide chain release factor 1"/>
    <property type="match status" value="1"/>
</dbReference>
<dbReference type="Gene3D" id="6.10.140.1950">
    <property type="match status" value="1"/>
</dbReference>
<evidence type="ECO:0000256" key="5">
    <source>
        <dbReference type="ARBA" id="ARBA00022490"/>
    </source>
</evidence>
<dbReference type="Pfam" id="PF03462">
    <property type="entry name" value="PCRF"/>
    <property type="match status" value="1"/>
</dbReference>
<comment type="similarity">
    <text evidence="3 7">Belongs to the prokaryotic/mitochondrial release factor family.</text>
</comment>
<dbReference type="InterPro" id="IPR050057">
    <property type="entry name" value="Prokaryotic/Mito_RF"/>
</dbReference>
<comment type="PTM">
    <text evidence="7">Methylated by PrmC. Methylation increases the termination efficiency of RF1.</text>
</comment>
<dbReference type="SUPFAM" id="SSF75620">
    <property type="entry name" value="Release factor"/>
    <property type="match status" value="1"/>
</dbReference>
<accession>A0A916WF26</accession>
<evidence type="ECO:0000313" key="10">
    <source>
        <dbReference type="EMBL" id="GGA92164.1"/>
    </source>
</evidence>
<evidence type="ECO:0000256" key="4">
    <source>
        <dbReference type="ARBA" id="ARBA00022481"/>
    </source>
</evidence>
<evidence type="ECO:0000256" key="2">
    <source>
        <dbReference type="ARBA" id="ARBA00004496"/>
    </source>
</evidence>
<keyword evidence="6 7" id="KW-0648">Protein biosynthesis</keyword>
<dbReference type="FunFam" id="3.30.70.1660:FF:000004">
    <property type="entry name" value="Peptide chain release factor 1"/>
    <property type="match status" value="1"/>
</dbReference>